<dbReference type="InterPro" id="IPR036249">
    <property type="entry name" value="Thioredoxin-like_sf"/>
</dbReference>
<accession>A0ABS4G1I8</accession>
<protein>
    <submittedName>
        <fullName evidence="2">DsbA family dithiol-disulfide isomerase</fullName>
    </submittedName>
</protein>
<sequence length="229" mass="25397">MVSLDYGEEHSREGAMILRIDIWSDYVCPFCYIGSTRLMKALEETGLKDGAEIVYRSFQLDPDAKSGESSPYYISLSEKYGISHEEARDRIRQVAMMASKDGLNFTDELFHVSTFDAHRLGHLARKKGQGSRFTEAMYRSYFVDGLDISSRDVLLAIAQEAGIPDDEAIDILDGSGYSADVKNDQKDAKDYGISGVPFFVIDGKYALSGAQSPESFRKVLEGARDGKLG</sequence>
<dbReference type="GO" id="GO:0016853">
    <property type="term" value="F:isomerase activity"/>
    <property type="evidence" value="ECO:0007669"/>
    <property type="project" value="UniProtKB-KW"/>
</dbReference>
<proteinExistence type="predicted"/>
<evidence type="ECO:0000313" key="2">
    <source>
        <dbReference type="EMBL" id="MBP1918414.1"/>
    </source>
</evidence>
<dbReference type="PANTHER" id="PTHR13887:SF41">
    <property type="entry name" value="THIOREDOXIN SUPERFAMILY PROTEIN"/>
    <property type="match status" value="1"/>
</dbReference>
<name>A0ABS4G1I8_9CLOT</name>
<dbReference type="Pfam" id="PF01323">
    <property type="entry name" value="DSBA"/>
    <property type="match status" value="1"/>
</dbReference>
<dbReference type="Proteomes" id="UP001519271">
    <property type="component" value="Unassembled WGS sequence"/>
</dbReference>
<gene>
    <name evidence="2" type="ORF">J2Z34_000886</name>
</gene>
<dbReference type="EMBL" id="JAGGKC010000005">
    <property type="protein sequence ID" value="MBP1918414.1"/>
    <property type="molecule type" value="Genomic_DNA"/>
</dbReference>
<dbReference type="Gene3D" id="3.40.30.10">
    <property type="entry name" value="Glutaredoxin"/>
    <property type="match status" value="1"/>
</dbReference>
<reference evidence="2 3" key="1">
    <citation type="submission" date="2021-03" db="EMBL/GenBank/DDBJ databases">
        <title>Genomic Encyclopedia of Type Strains, Phase IV (KMG-IV): sequencing the most valuable type-strain genomes for metagenomic binning, comparative biology and taxonomic classification.</title>
        <authorList>
            <person name="Goeker M."/>
        </authorList>
    </citation>
    <scope>NUCLEOTIDE SEQUENCE [LARGE SCALE GENOMIC DNA]</scope>
    <source>
        <strain evidence="2 3">DSM 6139</strain>
    </source>
</reference>
<dbReference type="PANTHER" id="PTHR13887">
    <property type="entry name" value="GLUTATHIONE S-TRANSFERASE KAPPA"/>
    <property type="match status" value="1"/>
</dbReference>
<keyword evidence="3" id="KW-1185">Reference proteome</keyword>
<dbReference type="InterPro" id="IPR001853">
    <property type="entry name" value="DSBA-like_thioredoxin_dom"/>
</dbReference>
<feature type="domain" description="DSBA-like thioredoxin" evidence="1">
    <location>
        <begin position="20"/>
        <end position="220"/>
    </location>
</feature>
<organism evidence="2 3">
    <name type="scientific">Youngiibacter multivorans</name>
    <dbReference type="NCBI Taxonomy" id="937251"/>
    <lineage>
        <taxon>Bacteria</taxon>
        <taxon>Bacillati</taxon>
        <taxon>Bacillota</taxon>
        <taxon>Clostridia</taxon>
        <taxon>Eubacteriales</taxon>
        <taxon>Clostridiaceae</taxon>
        <taxon>Youngiibacter</taxon>
    </lineage>
</organism>
<evidence type="ECO:0000259" key="1">
    <source>
        <dbReference type="Pfam" id="PF01323"/>
    </source>
</evidence>
<keyword evidence="2" id="KW-0413">Isomerase</keyword>
<evidence type="ECO:0000313" key="3">
    <source>
        <dbReference type="Proteomes" id="UP001519271"/>
    </source>
</evidence>
<dbReference type="CDD" id="cd03024">
    <property type="entry name" value="DsbA_FrnE"/>
    <property type="match status" value="1"/>
</dbReference>
<dbReference type="SUPFAM" id="SSF52833">
    <property type="entry name" value="Thioredoxin-like"/>
    <property type="match status" value="1"/>
</dbReference>
<comment type="caution">
    <text evidence="2">The sequence shown here is derived from an EMBL/GenBank/DDBJ whole genome shotgun (WGS) entry which is preliminary data.</text>
</comment>